<dbReference type="Proteomes" id="UP000311382">
    <property type="component" value="Unassembled WGS sequence"/>
</dbReference>
<keyword evidence="3" id="KW-1185">Reference proteome</keyword>
<protein>
    <submittedName>
        <fullName evidence="2">Uncharacterized protein</fullName>
    </submittedName>
</protein>
<accession>A0A5C5G790</accession>
<comment type="caution">
    <text evidence="2">The sequence shown here is derived from an EMBL/GenBank/DDBJ whole genome shotgun (WGS) entry which is preliminary data.</text>
</comment>
<dbReference type="InterPro" id="IPR037666">
    <property type="entry name" value="CCDC43"/>
</dbReference>
<feature type="compositionally biased region" description="Basic and acidic residues" evidence="1">
    <location>
        <begin position="178"/>
        <end position="189"/>
    </location>
</feature>
<dbReference type="PANTHER" id="PTHR31684:SF2">
    <property type="entry name" value="COILED-COIL DOMAIN-CONTAINING PROTEIN 43"/>
    <property type="match status" value="1"/>
</dbReference>
<feature type="region of interest" description="Disordered" evidence="1">
    <location>
        <begin position="137"/>
        <end position="159"/>
    </location>
</feature>
<evidence type="ECO:0000256" key="1">
    <source>
        <dbReference type="SAM" id="MobiDB-lite"/>
    </source>
</evidence>
<sequence>MAVDLSVPLDQLIASKLGSLSLRDDEETVTFVQGLVEEDSFEPEDRKSAILGLLEAEEDETTAQAVDALLEETTAYQDAAAEKRRAEEEAASPPPPEEEPPVKKLTPEQEARRKAELLKQYGYLEDETEAERQARIEAEQAQVPAKAFVDPRALSKKQRKKALDGVDLLALPNLNKHHVQEAERKRRAESSNAAQAKREKDLADRRKQKEDAAKKLEDKRKKAQKVERKG</sequence>
<feature type="region of interest" description="Disordered" evidence="1">
    <location>
        <begin position="174"/>
        <end position="230"/>
    </location>
</feature>
<feature type="compositionally biased region" description="Basic and acidic residues" evidence="1">
    <location>
        <begin position="196"/>
        <end position="230"/>
    </location>
</feature>
<dbReference type="EMBL" id="SOZI01000008">
    <property type="protein sequence ID" value="TNY23731.1"/>
    <property type="molecule type" value="Genomic_DNA"/>
</dbReference>
<proteinExistence type="predicted"/>
<dbReference type="PANTHER" id="PTHR31684">
    <property type="entry name" value="COILED-COIL DOMAIN-CONTAINING PROTEIN 43"/>
    <property type="match status" value="1"/>
</dbReference>
<dbReference type="OrthoDB" id="18679at2759"/>
<feature type="region of interest" description="Disordered" evidence="1">
    <location>
        <begin position="71"/>
        <end position="119"/>
    </location>
</feature>
<evidence type="ECO:0000313" key="3">
    <source>
        <dbReference type="Proteomes" id="UP000311382"/>
    </source>
</evidence>
<organism evidence="2 3">
    <name type="scientific">Rhodotorula diobovata</name>
    <dbReference type="NCBI Taxonomy" id="5288"/>
    <lineage>
        <taxon>Eukaryota</taxon>
        <taxon>Fungi</taxon>
        <taxon>Dikarya</taxon>
        <taxon>Basidiomycota</taxon>
        <taxon>Pucciniomycotina</taxon>
        <taxon>Microbotryomycetes</taxon>
        <taxon>Sporidiobolales</taxon>
        <taxon>Sporidiobolaceae</taxon>
        <taxon>Rhodotorula</taxon>
    </lineage>
</organism>
<reference evidence="2 3" key="1">
    <citation type="submission" date="2019-03" db="EMBL/GenBank/DDBJ databases">
        <title>Rhodosporidium diobovatum UCD-FST 08-225 genome sequencing, assembly, and annotation.</title>
        <authorList>
            <person name="Fakankun I.U."/>
            <person name="Fristensky B."/>
            <person name="Levin D.B."/>
        </authorList>
    </citation>
    <scope>NUCLEOTIDE SEQUENCE [LARGE SCALE GENOMIC DNA]</scope>
    <source>
        <strain evidence="2 3">UCD-FST 08-225</strain>
    </source>
</reference>
<name>A0A5C5G790_9BASI</name>
<dbReference type="AlphaFoldDB" id="A0A5C5G790"/>
<feature type="compositionally biased region" description="Basic and acidic residues" evidence="1">
    <location>
        <begin position="100"/>
        <end position="117"/>
    </location>
</feature>
<evidence type="ECO:0000313" key="2">
    <source>
        <dbReference type="EMBL" id="TNY23731.1"/>
    </source>
</evidence>
<gene>
    <name evidence="2" type="ORF">DMC30DRAFT_413856</name>
</gene>